<organism evidence="1 2">
    <name type="scientific">Photobacterium sp. (strain ATCC 43367)</name>
    <dbReference type="NCBI Taxonomy" id="379097"/>
    <lineage>
        <taxon>Bacteria</taxon>
        <taxon>Pseudomonadati</taxon>
        <taxon>Pseudomonadota</taxon>
        <taxon>Gammaproteobacteria</taxon>
        <taxon>Vibrionales</taxon>
        <taxon>Vibrionaceae</taxon>
        <taxon>Vibrio</taxon>
        <taxon>Vibrio oreintalis group</taxon>
    </lineage>
</organism>
<reference evidence="1 2" key="1">
    <citation type="submission" date="2014-10" db="EMBL/GenBank/DDBJ databases">
        <title>Genome sequencing of Vibrio sinaloensis T08.</title>
        <authorList>
            <person name="Chan K.-G."/>
            <person name="Mohamad N.I."/>
        </authorList>
    </citation>
    <scope>NUCLEOTIDE SEQUENCE [LARGE SCALE GENOMIC DNA]</scope>
    <source>
        <strain evidence="1 2">T08</strain>
    </source>
</reference>
<accession>A0A0A5I2L7</accession>
<dbReference type="Pfam" id="PF22491">
    <property type="entry name" value="DUF6988"/>
    <property type="match status" value="1"/>
</dbReference>
<evidence type="ECO:0000313" key="2">
    <source>
        <dbReference type="Proteomes" id="UP000030451"/>
    </source>
</evidence>
<dbReference type="EMBL" id="JRWP01000004">
    <property type="protein sequence ID" value="KGY09989.1"/>
    <property type="molecule type" value="Genomic_DNA"/>
</dbReference>
<name>A0A0A5I2L7_PHOS4</name>
<sequence length="201" mass="23211">MQLVFDTREHLNIVWKLAEQISVKSKGYNEFISAMFFVSISHCDAVQTLVEKKNFASAFSLVRPTLENTFRAVWFRKCANKDQANRAIYKSKWNAVGKNIELIEDQYEDSILFSKLWEMLKPFVHDFTHGGSELTLRHISKDGFITPTVDDQEVRFLLQLTVLVSTFVLTELVDLSDEKKFEAYVEKLVDQTCIKVFGAGR</sequence>
<dbReference type="InterPro" id="IPR054257">
    <property type="entry name" value="DUF6988"/>
</dbReference>
<evidence type="ECO:0000313" key="1">
    <source>
        <dbReference type="EMBL" id="KGY09989.1"/>
    </source>
</evidence>
<gene>
    <name evidence="1" type="ORF">NM06_03480</name>
</gene>
<dbReference type="Proteomes" id="UP000030451">
    <property type="component" value="Unassembled WGS sequence"/>
</dbReference>
<dbReference type="AlphaFoldDB" id="A0A0A5I2L7"/>
<comment type="caution">
    <text evidence="1">The sequence shown here is derived from an EMBL/GenBank/DDBJ whole genome shotgun (WGS) entry which is preliminary data.</text>
</comment>
<proteinExistence type="predicted"/>
<protein>
    <submittedName>
        <fullName evidence="1">Uncharacterized protein</fullName>
    </submittedName>
</protein>
<dbReference type="OrthoDB" id="6058394at2"/>
<dbReference type="RefSeq" id="WP_038188042.1">
    <property type="nucleotide sequence ID" value="NZ_JRWP01000004.1"/>
</dbReference>